<dbReference type="SUPFAM" id="SSF56219">
    <property type="entry name" value="DNase I-like"/>
    <property type="match status" value="1"/>
</dbReference>
<dbReference type="OrthoDB" id="5859142at2759"/>
<dbReference type="InterPro" id="IPR036691">
    <property type="entry name" value="Endo/exonu/phosph_ase_sf"/>
</dbReference>
<sequence length="239" mass="27005">MVCTFNARTLASEASIEDLMMQARKIRCDVIGLTETRRHRPLNATFDTGEELFLGTCDSRGVGGVGVLVNTNLVMNIDSFEQLTTRIGRLRMRRCGSMPTVSIFVAYPPTSSYDEEEIEAFYMDFDLENHFTSLADFWEDAVIDNIDEEYDRLVQHLRDSAKKAEGSRATKRRLFFGTLELIRQRGAARAAGNYQLTSELAKRCREAIKEDLKERRAAVLAEAAEAGESIRNARLDFAN</sequence>
<evidence type="ECO:0000313" key="1">
    <source>
        <dbReference type="EMBL" id="KIH61753.1"/>
    </source>
</evidence>
<dbReference type="Gene3D" id="3.60.10.10">
    <property type="entry name" value="Endonuclease/exonuclease/phosphatase"/>
    <property type="match status" value="1"/>
</dbReference>
<organism evidence="1 2">
    <name type="scientific">Ancylostoma duodenale</name>
    <dbReference type="NCBI Taxonomy" id="51022"/>
    <lineage>
        <taxon>Eukaryota</taxon>
        <taxon>Metazoa</taxon>
        <taxon>Ecdysozoa</taxon>
        <taxon>Nematoda</taxon>
        <taxon>Chromadorea</taxon>
        <taxon>Rhabditida</taxon>
        <taxon>Rhabditina</taxon>
        <taxon>Rhabditomorpha</taxon>
        <taxon>Strongyloidea</taxon>
        <taxon>Ancylostomatidae</taxon>
        <taxon>Ancylostomatinae</taxon>
        <taxon>Ancylostoma</taxon>
    </lineage>
</organism>
<evidence type="ECO:0008006" key="3">
    <source>
        <dbReference type="Google" id="ProtNLM"/>
    </source>
</evidence>
<dbReference type="AlphaFoldDB" id="A0A0C2CXJ9"/>
<reference evidence="1 2" key="1">
    <citation type="submission" date="2013-12" db="EMBL/GenBank/DDBJ databases">
        <title>Draft genome of the parsitic nematode Ancylostoma duodenale.</title>
        <authorList>
            <person name="Mitreva M."/>
        </authorList>
    </citation>
    <scope>NUCLEOTIDE SEQUENCE [LARGE SCALE GENOMIC DNA]</scope>
    <source>
        <strain evidence="1 2">Zhejiang</strain>
    </source>
</reference>
<dbReference type="Proteomes" id="UP000054047">
    <property type="component" value="Unassembled WGS sequence"/>
</dbReference>
<accession>A0A0C2CXJ9</accession>
<name>A0A0C2CXJ9_9BILA</name>
<keyword evidence="2" id="KW-1185">Reference proteome</keyword>
<dbReference type="EMBL" id="KN729842">
    <property type="protein sequence ID" value="KIH61753.1"/>
    <property type="molecule type" value="Genomic_DNA"/>
</dbReference>
<gene>
    <name evidence="1" type="ORF">ANCDUO_07969</name>
</gene>
<feature type="non-terminal residue" evidence="1">
    <location>
        <position position="239"/>
    </location>
</feature>
<protein>
    <recommendedName>
        <fullName evidence="3">Endonuclease/exonuclease/phosphatase domain-containing protein</fullName>
    </recommendedName>
</protein>
<proteinExistence type="predicted"/>
<evidence type="ECO:0000313" key="2">
    <source>
        <dbReference type="Proteomes" id="UP000054047"/>
    </source>
</evidence>